<organism evidence="16 17">
    <name type="scientific">Staphylothermus hellenicus (strain DSM 12710 / JCM 10830 / BK20S6-10-b1 / P8)</name>
    <dbReference type="NCBI Taxonomy" id="591019"/>
    <lineage>
        <taxon>Archaea</taxon>
        <taxon>Thermoproteota</taxon>
        <taxon>Thermoprotei</taxon>
        <taxon>Desulfurococcales</taxon>
        <taxon>Desulfurococcaceae</taxon>
        <taxon>Staphylothermus</taxon>
    </lineage>
</organism>
<name>D7DA59_STAHD</name>
<dbReference type="SUPFAM" id="SSF52935">
    <property type="entry name" value="PK C-terminal domain-like"/>
    <property type="match status" value="1"/>
</dbReference>
<dbReference type="GO" id="GO:0016301">
    <property type="term" value="F:kinase activity"/>
    <property type="evidence" value="ECO:0007669"/>
    <property type="project" value="UniProtKB-KW"/>
</dbReference>
<dbReference type="InterPro" id="IPR036918">
    <property type="entry name" value="Pyrv_Knase_C_sf"/>
</dbReference>
<dbReference type="GO" id="GO:0004743">
    <property type="term" value="F:pyruvate kinase activity"/>
    <property type="evidence" value="ECO:0007669"/>
    <property type="project" value="UniProtKB-UniRule"/>
</dbReference>
<dbReference type="InterPro" id="IPR040442">
    <property type="entry name" value="Pyrv_kinase-like_dom_sf"/>
</dbReference>
<dbReference type="EMBL" id="CP002051">
    <property type="protein sequence ID" value="ADI32655.1"/>
    <property type="molecule type" value="Genomic_DNA"/>
</dbReference>
<keyword evidence="7 13" id="KW-0418">Kinase</keyword>
<dbReference type="PRINTS" id="PR01050">
    <property type="entry name" value="PYRUVTKNASE"/>
</dbReference>
<evidence type="ECO:0000256" key="2">
    <source>
        <dbReference type="ARBA" id="ARBA00008663"/>
    </source>
</evidence>
<feature type="domain" description="Pyruvate kinase C-terminal" evidence="15">
    <location>
        <begin position="362"/>
        <end position="449"/>
    </location>
</feature>
<dbReference type="KEGG" id="shc:Shell_1567"/>
<dbReference type="eggNOG" id="arCOG04120">
    <property type="taxonomic scope" value="Archaea"/>
</dbReference>
<dbReference type="EC" id="2.7.1.40" evidence="3 12"/>
<dbReference type="InterPro" id="IPR015795">
    <property type="entry name" value="Pyrv_Knase_C"/>
</dbReference>
<dbReference type="InterPro" id="IPR015806">
    <property type="entry name" value="Pyrv_Knase_insert_dom_sf"/>
</dbReference>
<keyword evidence="11 16" id="KW-0670">Pyruvate</keyword>
<dbReference type="AlphaFoldDB" id="D7DA59"/>
<sequence length="469" mass="53233">MRKVKIIATIGPSSGKYDVLTRLIQEGVNGFRINFSHGDPREWDEWVKMVREIAEEYEQEISIMGDLPGPQVRIGELPVHGIKAKQTVKLIYKDKVDEENTIPIPNKKVFEILELGDIILIDDGKIILRIIDISGNEAEAIVLNDAVLHPHKTLVVFGKEIDLPVLSEKDIDLVNYSVSRKLTYLAISFVRRASDIVIVRDIVSRMNGEIGLIAKIETRSAVRNLKDIMNVSDAIIIARGDLGMHYSLEELPALQRKIAREAIMVGKPSIVATQLLESMVNYPRPSRSEVVDVVNAVYDLVDALLLTDETAIGKYPVESVKWLKRIISSAESSIVKRRIEDTREKLELRALREKYALGLTLLAEKINAKTLIYTKTSTIPPAISRFRPQIPVYVGTSDKLIAEKLTIYYGLKPYYLKQLRNKDVDYEQGVKTLYEYLKNKEEIAYGEIIAEAYGRRETQIHEIKIRQVI</sequence>
<evidence type="ECO:0000256" key="8">
    <source>
        <dbReference type="ARBA" id="ARBA00022840"/>
    </source>
</evidence>
<keyword evidence="5" id="KW-0479">Metal-binding</keyword>
<dbReference type="InterPro" id="IPR015813">
    <property type="entry name" value="Pyrv/PenolPyrv_kinase-like_dom"/>
</dbReference>
<evidence type="ECO:0000256" key="11">
    <source>
        <dbReference type="ARBA" id="ARBA00023317"/>
    </source>
</evidence>
<dbReference type="NCBIfam" id="TIGR01064">
    <property type="entry name" value="pyruv_kin"/>
    <property type="match status" value="1"/>
</dbReference>
<evidence type="ECO:0000256" key="9">
    <source>
        <dbReference type="ARBA" id="ARBA00022842"/>
    </source>
</evidence>
<dbReference type="PANTHER" id="PTHR11817">
    <property type="entry name" value="PYRUVATE KINASE"/>
    <property type="match status" value="1"/>
</dbReference>
<dbReference type="STRING" id="591019.Shell_1567"/>
<keyword evidence="9 13" id="KW-0460">Magnesium</keyword>
<keyword evidence="4 13" id="KW-0808">Transferase</keyword>
<evidence type="ECO:0000256" key="10">
    <source>
        <dbReference type="ARBA" id="ARBA00023152"/>
    </source>
</evidence>
<dbReference type="OrthoDB" id="56298at2157"/>
<dbReference type="RefSeq" id="WP_013143853.1">
    <property type="nucleotide sequence ID" value="NC_014205.1"/>
</dbReference>
<protein>
    <recommendedName>
        <fullName evidence="3 12">Pyruvate kinase</fullName>
        <ecNumber evidence="3 12">2.7.1.40</ecNumber>
    </recommendedName>
</protein>
<evidence type="ECO:0000313" key="17">
    <source>
        <dbReference type="Proteomes" id="UP000002573"/>
    </source>
</evidence>
<keyword evidence="10 13" id="KW-0324">Glycolysis</keyword>
<dbReference type="Pfam" id="PF02887">
    <property type="entry name" value="PK_C"/>
    <property type="match status" value="1"/>
</dbReference>
<evidence type="ECO:0000256" key="12">
    <source>
        <dbReference type="NCBIfam" id="TIGR01064"/>
    </source>
</evidence>
<dbReference type="InterPro" id="IPR018209">
    <property type="entry name" value="Pyrv_Knase_AS"/>
</dbReference>
<comment type="catalytic activity">
    <reaction evidence="13">
        <text>pyruvate + ATP = phosphoenolpyruvate + ADP + H(+)</text>
        <dbReference type="Rhea" id="RHEA:18157"/>
        <dbReference type="ChEBI" id="CHEBI:15361"/>
        <dbReference type="ChEBI" id="CHEBI:15378"/>
        <dbReference type="ChEBI" id="CHEBI:30616"/>
        <dbReference type="ChEBI" id="CHEBI:58702"/>
        <dbReference type="ChEBI" id="CHEBI:456216"/>
        <dbReference type="EC" id="2.7.1.40"/>
    </reaction>
</comment>
<evidence type="ECO:0000313" key="16">
    <source>
        <dbReference type="EMBL" id="ADI32655.1"/>
    </source>
</evidence>
<comment type="similarity">
    <text evidence="2 13">Belongs to the pyruvate kinase family.</text>
</comment>
<dbReference type="GO" id="GO:0030955">
    <property type="term" value="F:potassium ion binding"/>
    <property type="evidence" value="ECO:0007669"/>
    <property type="project" value="UniProtKB-UniRule"/>
</dbReference>
<evidence type="ECO:0000256" key="7">
    <source>
        <dbReference type="ARBA" id="ARBA00022777"/>
    </source>
</evidence>
<dbReference type="InterPro" id="IPR001697">
    <property type="entry name" value="Pyr_Knase"/>
</dbReference>
<evidence type="ECO:0000256" key="5">
    <source>
        <dbReference type="ARBA" id="ARBA00022723"/>
    </source>
</evidence>
<dbReference type="Gene3D" id="2.40.33.10">
    <property type="entry name" value="PK beta-barrel domain-like"/>
    <property type="match status" value="1"/>
</dbReference>
<dbReference type="Proteomes" id="UP000002573">
    <property type="component" value="Chromosome"/>
</dbReference>
<dbReference type="SUPFAM" id="SSF51621">
    <property type="entry name" value="Phosphoenolpyruvate/pyruvate domain"/>
    <property type="match status" value="1"/>
</dbReference>
<evidence type="ECO:0000256" key="4">
    <source>
        <dbReference type="ARBA" id="ARBA00022679"/>
    </source>
</evidence>
<accession>D7DA59</accession>
<evidence type="ECO:0000256" key="3">
    <source>
        <dbReference type="ARBA" id="ARBA00012142"/>
    </source>
</evidence>
<dbReference type="Gene3D" id="3.20.20.60">
    <property type="entry name" value="Phosphoenolpyruvate-binding domains"/>
    <property type="match status" value="1"/>
</dbReference>
<dbReference type="InterPro" id="IPR015793">
    <property type="entry name" value="Pyrv_Knase_brl"/>
</dbReference>
<dbReference type="Gene3D" id="3.40.1380.20">
    <property type="entry name" value="Pyruvate kinase, C-terminal domain"/>
    <property type="match status" value="1"/>
</dbReference>
<evidence type="ECO:0000256" key="13">
    <source>
        <dbReference type="RuleBase" id="RU000504"/>
    </source>
</evidence>
<evidence type="ECO:0000259" key="15">
    <source>
        <dbReference type="Pfam" id="PF02887"/>
    </source>
</evidence>
<dbReference type="PROSITE" id="PS00110">
    <property type="entry name" value="PYRUVATE_KINASE"/>
    <property type="match status" value="1"/>
</dbReference>
<proteinExistence type="inferred from homology"/>
<keyword evidence="6" id="KW-0547">Nucleotide-binding</keyword>
<evidence type="ECO:0000256" key="1">
    <source>
        <dbReference type="ARBA" id="ARBA00004997"/>
    </source>
</evidence>
<feature type="domain" description="Pyruvate kinase barrel" evidence="14">
    <location>
        <begin position="1"/>
        <end position="320"/>
    </location>
</feature>
<dbReference type="SUPFAM" id="SSF50800">
    <property type="entry name" value="PK beta-barrel domain-like"/>
    <property type="match status" value="1"/>
</dbReference>
<dbReference type="GeneID" id="9235000"/>
<dbReference type="GO" id="GO:0005524">
    <property type="term" value="F:ATP binding"/>
    <property type="evidence" value="ECO:0007669"/>
    <property type="project" value="UniProtKB-KW"/>
</dbReference>
<reference evidence="17" key="1">
    <citation type="submission" date="2010-05" db="EMBL/GenBank/DDBJ databases">
        <title>Complete sequence of Staphylothermus hellenicus DSM 12710.</title>
        <authorList>
            <consortium name="US DOE Joint Genome Institute"/>
            <person name="Lucas S."/>
            <person name="Copeland A."/>
            <person name="Lapidus A."/>
            <person name="Cheng J.-F."/>
            <person name="Bruce D."/>
            <person name="Goodwin L."/>
            <person name="Pitluck S."/>
            <person name="Davenport K."/>
            <person name="Detter J.C."/>
            <person name="Han C."/>
            <person name="Tapia R."/>
            <person name="Larimer F."/>
            <person name="Land M."/>
            <person name="Hauser L."/>
            <person name="Kyrpides N."/>
            <person name="Mikhailova N."/>
            <person name="Anderson I.J."/>
            <person name="Woyke T."/>
        </authorList>
    </citation>
    <scope>NUCLEOTIDE SEQUENCE [LARGE SCALE GENOMIC DNA]</scope>
    <source>
        <strain evidence="17">DSM 12710 / JCM 10830 / BK20S6-10-b1 / P8</strain>
    </source>
</reference>
<comment type="pathway">
    <text evidence="1 13">Carbohydrate degradation; glycolysis; pyruvate from D-glyceraldehyde 3-phosphate: step 5/5.</text>
</comment>
<dbReference type="UniPathway" id="UPA00109">
    <property type="reaction ID" value="UER00188"/>
</dbReference>
<evidence type="ECO:0000256" key="6">
    <source>
        <dbReference type="ARBA" id="ARBA00022741"/>
    </source>
</evidence>
<keyword evidence="8" id="KW-0067">ATP-binding</keyword>
<dbReference type="Pfam" id="PF00224">
    <property type="entry name" value="PK"/>
    <property type="match status" value="1"/>
</dbReference>
<evidence type="ECO:0000259" key="14">
    <source>
        <dbReference type="Pfam" id="PF00224"/>
    </source>
</evidence>
<dbReference type="InterPro" id="IPR011037">
    <property type="entry name" value="Pyrv_Knase-like_insert_dom_sf"/>
</dbReference>
<gene>
    <name evidence="16" type="ordered locus">Shell_1567</name>
</gene>
<keyword evidence="17" id="KW-1185">Reference proteome</keyword>
<reference evidence="16 17" key="2">
    <citation type="journal article" date="2011" name="Stand. Genomic Sci.">
        <title>Complete genome sequence of Staphylothermus hellenicus P8.</title>
        <authorList>
            <person name="Anderson I."/>
            <person name="Wirth R."/>
            <person name="Lucas S."/>
            <person name="Copeland A."/>
            <person name="Lapidus A."/>
            <person name="Cheng J.F."/>
            <person name="Goodwin L."/>
            <person name="Pitluck S."/>
            <person name="Davenport K."/>
            <person name="Detter J.C."/>
            <person name="Han C."/>
            <person name="Tapia R."/>
            <person name="Land M."/>
            <person name="Hauser L."/>
            <person name="Pati A."/>
            <person name="Mikhailova N."/>
            <person name="Woyke T."/>
            <person name="Klenk H.P."/>
            <person name="Kyrpides N."/>
            <person name="Ivanova N."/>
        </authorList>
    </citation>
    <scope>NUCLEOTIDE SEQUENCE [LARGE SCALE GENOMIC DNA]</scope>
    <source>
        <strain evidence="17">DSM 12710 / JCM 10830 / BK20S6-10-b1 / P8</strain>
    </source>
</reference>
<dbReference type="GO" id="GO:0000287">
    <property type="term" value="F:magnesium ion binding"/>
    <property type="evidence" value="ECO:0007669"/>
    <property type="project" value="UniProtKB-UniRule"/>
</dbReference>
<dbReference type="HOGENOM" id="CLU_015439_1_1_2"/>